<dbReference type="Pfam" id="PF00128">
    <property type="entry name" value="Alpha-amylase"/>
    <property type="match status" value="1"/>
</dbReference>
<dbReference type="EC" id="3.2.1.1" evidence="2"/>
<dbReference type="GO" id="GO:0004556">
    <property type="term" value="F:alpha-amylase activity"/>
    <property type="evidence" value="ECO:0007669"/>
    <property type="project" value="UniProtKB-EC"/>
</dbReference>
<dbReference type="GO" id="GO:0005975">
    <property type="term" value="P:carbohydrate metabolic process"/>
    <property type="evidence" value="ECO:0007669"/>
    <property type="project" value="InterPro"/>
</dbReference>
<dbReference type="Gene3D" id="3.20.20.80">
    <property type="entry name" value="Glycosidases"/>
    <property type="match status" value="1"/>
</dbReference>
<dbReference type="PANTHER" id="PTHR43447">
    <property type="entry name" value="ALPHA-AMYLASE"/>
    <property type="match status" value="1"/>
</dbReference>
<comment type="caution">
    <text evidence="2">The sequence shown here is derived from an EMBL/GenBank/DDBJ whole genome shotgun (WGS) entry which is preliminary data.</text>
</comment>
<dbReference type="NCBIfam" id="NF006968">
    <property type="entry name" value="PRK09441.1-1"/>
    <property type="match status" value="1"/>
</dbReference>
<proteinExistence type="predicted"/>
<dbReference type="Gene3D" id="2.40.30.140">
    <property type="match status" value="1"/>
</dbReference>
<keyword evidence="2" id="KW-0326">Glycosidase</keyword>
<gene>
    <name evidence="2" type="ORF">SMIM3I_00842</name>
</gene>
<dbReference type="InterPro" id="IPR006047">
    <property type="entry name" value="GH13_cat_dom"/>
</dbReference>
<dbReference type="EMBL" id="LROU01000122">
    <property type="protein sequence ID" value="KYF34049.1"/>
    <property type="molecule type" value="Genomic_DNA"/>
</dbReference>
<evidence type="ECO:0000313" key="2">
    <source>
        <dbReference type="EMBL" id="KYF34049.1"/>
    </source>
</evidence>
<dbReference type="Proteomes" id="UP000075442">
    <property type="component" value="Unassembled WGS sequence"/>
</dbReference>
<sequence length="385" mass="44935">MQNQTLMQYFEWYLPHDGQHWTRLAEDAPHLADLGISHVWMPPAFKATNEKDVGYGVYDLFDLGEFNQKGTVRTKYGFKEDYLQAIQALKAQGIQPMADVVLNHKAAADHMEAFQVIEVDPVDRTVELGEPFTINGWTSFTFDGRQDTYNDFHWHWYHFTGTDYDAKRRKSGIYLIQGDNKGWANEELVDNENGNYDYLMYADLDFKHPEVIQNIYDWADWFMETTGVAGFRLDAVKHIDSFFMGNFIRDMKEKYGEDFYVFGEFWNPDKEANLDYLEKTEERFDLVDVRLHQNLFEASQAGANYDLRGIFTDSLVELKPYKAVTFIDNHDTQRGQALESTVEEWFKPAAYALILLRQDGLPCVFLRRLLWDFGAVCSTRLPRSP</sequence>
<protein>
    <submittedName>
        <fullName evidence="2">Cytoplasmic alpha-amylase</fullName>
        <ecNumber evidence="2">3.2.1.1</ecNumber>
    </submittedName>
</protein>
<organism evidence="2 3">
    <name type="scientific">Streptococcus mitis</name>
    <dbReference type="NCBI Taxonomy" id="28037"/>
    <lineage>
        <taxon>Bacteria</taxon>
        <taxon>Bacillati</taxon>
        <taxon>Bacillota</taxon>
        <taxon>Bacilli</taxon>
        <taxon>Lactobacillales</taxon>
        <taxon>Streptococcaceae</taxon>
        <taxon>Streptococcus</taxon>
        <taxon>Streptococcus mitis group</taxon>
    </lineage>
</organism>
<dbReference type="SMART" id="SM00642">
    <property type="entry name" value="Aamy"/>
    <property type="match status" value="1"/>
</dbReference>
<keyword evidence="2" id="KW-0378">Hydrolase</keyword>
<name>A0A150NKR3_STRMT</name>
<dbReference type="SUPFAM" id="SSF51445">
    <property type="entry name" value="(Trans)glycosidases"/>
    <property type="match status" value="1"/>
</dbReference>
<accession>A0A150NKR3</accession>
<dbReference type="PATRIC" id="fig|28037.235.peg.1712"/>
<dbReference type="AlphaFoldDB" id="A0A150NKR3"/>
<dbReference type="NCBIfam" id="NF006969">
    <property type="entry name" value="PRK09441.1-2"/>
    <property type="match status" value="1"/>
</dbReference>
<evidence type="ECO:0000313" key="3">
    <source>
        <dbReference type="Proteomes" id="UP000075442"/>
    </source>
</evidence>
<feature type="domain" description="Glycosyl hydrolase family 13 catalytic" evidence="1">
    <location>
        <begin position="4"/>
        <end position="380"/>
    </location>
</feature>
<dbReference type="InterPro" id="IPR017853">
    <property type="entry name" value="GH"/>
</dbReference>
<dbReference type="CDD" id="cd11318">
    <property type="entry name" value="AmyAc_bac_fung_AmyA"/>
    <property type="match status" value="1"/>
</dbReference>
<evidence type="ECO:0000259" key="1">
    <source>
        <dbReference type="SMART" id="SM00642"/>
    </source>
</evidence>
<reference evidence="2 3" key="1">
    <citation type="submission" date="2016-01" db="EMBL/GenBank/DDBJ databases">
        <title>Highly variable Streptococcus oralis 1 are common among viridans streptococci isolated from primates.</title>
        <authorList>
            <person name="Denapaite D."/>
            <person name="Rieger M."/>
            <person name="Koendgen S."/>
            <person name="Brueckner R."/>
            <person name="Ochigava I."/>
            <person name="Kappeler P."/>
            <person name="Maetz-Rensing K."/>
            <person name="Leendertz F."/>
        </authorList>
    </citation>
    <scope>NUCLEOTIDE SEQUENCE [LARGE SCALE GENOMIC DNA]</scope>
    <source>
        <strain evidence="2 3">M3-1</strain>
    </source>
</reference>